<organism evidence="8 9">
    <name type="scientific">Cetraspora pellucida</name>
    <dbReference type="NCBI Taxonomy" id="1433469"/>
    <lineage>
        <taxon>Eukaryota</taxon>
        <taxon>Fungi</taxon>
        <taxon>Fungi incertae sedis</taxon>
        <taxon>Mucoromycota</taxon>
        <taxon>Glomeromycotina</taxon>
        <taxon>Glomeromycetes</taxon>
        <taxon>Diversisporales</taxon>
        <taxon>Gigasporaceae</taxon>
        <taxon>Cetraspora</taxon>
    </lineage>
</organism>
<evidence type="ECO:0000256" key="4">
    <source>
        <dbReference type="ARBA" id="ARBA00022840"/>
    </source>
</evidence>
<dbReference type="SMART" id="SM01387">
    <property type="entry name" value="Ribosomal_S15"/>
    <property type="match status" value="1"/>
</dbReference>
<feature type="domain" description="AAA+ ATPase" evidence="7">
    <location>
        <begin position="323"/>
        <end position="515"/>
    </location>
</feature>
<dbReference type="GO" id="GO:1990904">
    <property type="term" value="C:ribonucleoprotein complex"/>
    <property type="evidence" value="ECO:0007669"/>
    <property type="project" value="UniProtKB-KW"/>
</dbReference>
<name>A0A9N9FC13_9GLOM</name>
<keyword evidence="3" id="KW-0547">Nucleotide-binding</keyword>
<comment type="similarity">
    <text evidence="2">Belongs to the universal ribosomal protein uS15 family.</text>
</comment>
<evidence type="ECO:0000259" key="7">
    <source>
        <dbReference type="SMART" id="SM00382"/>
    </source>
</evidence>
<proteinExistence type="inferred from homology"/>
<dbReference type="SUPFAM" id="SSF52540">
    <property type="entry name" value="P-loop containing nucleoside triphosphate hydrolases"/>
    <property type="match status" value="1"/>
</dbReference>
<evidence type="ECO:0000256" key="2">
    <source>
        <dbReference type="ARBA" id="ARBA00008434"/>
    </source>
</evidence>
<dbReference type="Gene3D" id="3.40.50.300">
    <property type="entry name" value="P-loop containing nucleotide triphosphate hydrolases"/>
    <property type="match status" value="1"/>
</dbReference>
<gene>
    <name evidence="8" type="ORF">CPELLU_LOCUS3494</name>
</gene>
<dbReference type="SMART" id="SM00382">
    <property type="entry name" value="AAA"/>
    <property type="match status" value="1"/>
</dbReference>
<dbReference type="CDD" id="cd00353">
    <property type="entry name" value="Ribosomal_S15p_S13e"/>
    <property type="match status" value="1"/>
</dbReference>
<dbReference type="Gene3D" id="1.10.10.10">
    <property type="entry name" value="Winged helix-like DNA-binding domain superfamily/Winged helix DNA-binding domain"/>
    <property type="match status" value="1"/>
</dbReference>
<keyword evidence="5" id="KW-0689">Ribosomal protein</keyword>
<dbReference type="GO" id="GO:0005524">
    <property type="term" value="F:ATP binding"/>
    <property type="evidence" value="ECO:0007669"/>
    <property type="project" value="UniProtKB-KW"/>
</dbReference>
<sequence>MVTIQELLEKYRQHGQDTGSTEYQLILLREQIAKEKKHLVQNKKDVPAKRALLKKIARQKKYFSYLKKPWADYGSLIAAAIGLCLIGVSAAEHPAVNRQVVGLFPGSQIYKNITVFMKKEEIKLFQMEYGEVPLLILQRAARNGKLFHQTIQDFFQTGQYPPLVDLTLITTLSKLERKIHETINFLKKEPLNSFCGSEKLYYAFHKGELLATYVDLEFQDCIIELKTSNIRANESPVARLIFEIQLLIQYLCTGKNICLLWSTGQGVIFNQFQASARLLKILDILIDLARNGKNSVFPQEIKEEVKEFLEGRKKCGLGIPGLEQEHLLLYGPPGSGKSYLAQEIGKNEASSYVFVNLMMEFVHGSGKAKQDQLFREAKRKLARGEEGKPVVIIIDEIESVGTKTFSSEQTNVEAVNYEALVRPGRLGFKIKVDYPKEKGEFDRIIDYWQKEFDQITWQEKEQCPEKSGISLNDIGKAIIYSLSSNEKILNGNIEKYHKRLIKIREDKQTYQKNSEVVSEKTFSQVSTYKHLAVAAYGGPHYSRVVGKILSQCDCATKTDFRDFSCETIHCYRVINSNFSLGGFATGRGEGS</sequence>
<protein>
    <submittedName>
        <fullName evidence="8">25131_t:CDS:1</fullName>
    </submittedName>
</protein>
<dbReference type="GO" id="GO:0005840">
    <property type="term" value="C:ribosome"/>
    <property type="evidence" value="ECO:0007669"/>
    <property type="project" value="UniProtKB-KW"/>
</dbReference>
<dbReference type="InterPro" id="IPR003593">
    <property type="entry name" value="AAA+_ATPase"/>
</dbReference>
<dbReference type="GO" id="GO:0003735">
    <property type="term" value="F:structural constituent of ribosome"/>
    <property type="evidence" value="ECO:0007669"/>
    <property type="project" value="InterPro"/>
</dbReference>
<evidence type="ECO:0000256" key="1">
    <source>
        <dbReference type="ARBA" id="ARBA00006914"/>
    </source>
</evidence>
<accession>A0A9N9FC13</accession>
<dbReference type="InterPro" id="IPR009068">
    <property type="entry name" value="uS15_NS1_RNA-bd_sf"/>
</dbReference>
<dbReference type="InterPro" id="IPR003959">
    <property type="entry name" value="ATPase_AAA_core"/>
</dbReference>
<evidence type="ECO:0000256" key="5">
    <source>
        <dbReference type="ARBA" id="ARBA00022980"/>
    </source>
</evidence>
<evidence type="ECO:0000313" key="9">
    <source>
        <dbReference type="Proteomes" id="UP000789759"/>
    </source>
</evidence>
<dbReference type="InterPro" id="IPR027417">
    <property type="entry name" value="P-loop_NTPase"/>
</dbReference>
<evidence type="ECO:0000313" key="8">
    <source>
        <dbReference type="EMBL" id="CAG8523337.1"/>
    </source>
</evidence>
<dbReference type="InterPro" id="IPR050221">
    <property type="entry name" value="26S_Proteasome_ATPase"/>
</dbReference>
<evidence type="ECO:0000256" key="3">
    <source>
        <dbReference type="ARBA" id="ARBA00022741"/>
    </source>
</evidence>
<dbReference type="PANTHER" id="PTHR23073">
    <property type="entry name" value="26S PROTEASOME REGULATORY SUBUNIT"/>
    <property type="match status" value="1"/>
</dbReference>
<keyword evidence="4" id="KW-0067">ATP-binding</keyword>
<dbReference type="Pfam" id="PF00004">
    <property type="entry name" value="AAA"/>
    <property type="match status" value="1"/>
</dbReference>
<comment type="caution">
    <text evidence="8">The sequence shown here is derived from an EMBL/GenBank/DDBJ whole genome shotgun (WGS) entry which is preliminary data.</text>
</comment>
<dbReference type="InterPro" id="IPR000589">
    <property type="entry name" value="Ribosomal_uS15"/>
</dbReference>
<dbReference type="GO" id="GO:0016887">
    <property type="term" value="F:ATP hydrolysis activity"/>
    <property type="evidence" value="ECO:0007669"/>
    <property type="project" value="InterPro"/>
</dbReference>
<dbReference type="Gene3D" id="1.10.287.10">
    <property type="entry name" value="S15/NS1, RNA-binding"/>
    <property type="match status" value="1"/>
</dbReference>
<dbReference type="Pfam" id="PF00312">
    <property type="entry name" value="Ribosomal_S15"/>
    <property type="match status" value="1"/>
</dbReference>
<keyword evidence="9" id="KW-1185">Reference proteome</keyword>
<reference evidence="8" key="1">
    <citation type="submission" date="2021-06" db="EMBL/GenBank/DDBJ databases">
        <authorList>
            <person name="Kallberg Y."/>
            <person name="Tangrot J."/>
            <person name="Rosling A."/>
        </authorList>
    </citation>
    <scope>NUCLEOTIDE SEQUENCE</scope>
    <source>
        <strain evidence="8">FL966</strain>
    </source>
</reference>
<dbReference type="AlphaFoldDB" id="A0A9N9FC13"/>
<comment type="similarity">
    <text evidence="1">Belongs to the AAA ATPase family.</text>
</comment>
<dbReference type="SUPFAM" id="SSF47060">
    <property type="entry name" value="S15/NS1 RNA-binding domain"/>
    <property type="match status" value="1"/>
</dbReference>
<dbReference type="Proteomes" id="UP000789759">
    <property type="component" value="Unassembled WGS sequence"/>
</dbReference>
<evidence type="ECO:0000256" key="6">
    <source>
        <dbReference type="ARBA" id="ARBA00023274"/>
    </source>
</evidence>
<dbReference type="InterPro" id="IPR036388">
    <property type="entry name" value="WH-like_DNA-bd_sf"/>
</dbReference>
<keyword evidence="6" id="KW-0687">Ribonucleoprotein</keyword>
<dbReference type="GO" id="GO:0006412">
    <property type="term" value="P:translation"/>
    <property type="evidence" value="ECO:0007669"/>
    <property type="project" value="InterPro"/>
</dbReference>
<dbReference type="GO" id="GO:0008540">
    <property type="term" value="C:proteasome regulatory particle, base subcomplex"/>
    <property type="evidence" value="ECO:0007669"/>
    <property type="project" value="UniProtKB-ARBA"/>
</dbReference>
<dbReference type="OrthoDB" id="2410430at2759"/>
<dbReference type="EMBL" id="CAJVQA010001710">
    <property type="protein sequence ID" value="CAG8523337.1"/>
    <property type="molecule type" value="Genomic_DNA"/>
</dbReference>